<feature type="transmembrane region" description="Helical" evidence="1">
    <location>
        <begin position="163"/>
        <end position="186"/>
    </location>
</feature>
<dbReference type="Gene3D" id="1.20.144.10">
    <property type="entry name" value="Phosphatidic acid phosphatase type 2/haloperoxidase"/>
    <property type="match status" value="1"/>
</dbReference>
<accession>A0ABW4JCU7</accession>
<feature type="domain" description="Phosphatidic acid phosphatase type 2/haloperoxidase" evidence="2">
    <location>
        <begin position="72"/>
        <end position="178"/>
    </location>
</feature>
<keyword evidence="4" id="KW-1185">Reference proteome</keyword>
<feature type="transmembrane region" description="Helical" evidence="1">
    <location>
        <begin position="124"/>
        <end position="151"/>
    </location>
</feature>
<name>A0ABW4JCU7_9BACL</name>
<evidence type="ECO:0000256" key="1">
    <source>
        <dbReference type="SAM" id="Phobius"/>
    </source>
</evidence>
<dbReference type="RefSeq" id="WP_377940837.1">
    <property type="nucleotide sequence ID" value="NZ_JBHUCX010000004.1"/>
</dbReference>
<organism evidence="3 4">
    <name type="scientific">Alicyclobacillus fodiniaquatilis</name>
    <dbReference type="NCBI Taxonomy" id="1661150"/>
    <lineage>
        <taxon>Bacteria</taxon>
        <taxon>Bacillati</taxon>
        <taxon>Bacillota</taxon>
        <taxon>Bacilli</taxon>
        <taxon>Bacillales</taxon>
        <taxon>Alicyclobacillaceae</taxon>
        <taxon>Alicyclobacillus</taxon>
    </lineage>
</organism>
<evidence type="ECO:0000313" key="3">
    <source>
        <dbReference type="EMBL" id="MFD1673446.1"/>
    </source>
</evidence>
<dbReference type="InterPro" id="IPR000326">
    <property type="entry name" value="PAP2/HPO"/>
</dbReference>
<dbReference type="Proteomes" id="UP001597079">
    <property type="component" value="Unassembled WGS sequence"/>
</dbReference>
<protein>
    <submittedName>
        <fullName evidence="3">Phosphatase PAP2 family protein</fullName>
    </submittedName>
</protein>
<gene>
    <name evidence="3" type="ORF">ACFSB2_01745</name>
</gene>
<dbReference type="PANTHER" id="PTHR14969:SF13">
    <property type="entry name" value="AT30094P"/>
    <property type="match status" value="1"/>
</dbReference>
<feature type="transmembrane region" description="Helical" evidence="1">
    <location>
        <begin position="68"/>
        <end position="86"/>
    </location>
</feature>
<dbReference type="InterPro" id="IPR036938">
    <property type="entry name" value="PAP2/HPO_sf"/>
</dbReference>
<proteinExistence type="predicted"/>
<dbReference type="SMART" id="SM00014">
    <property type="entry name" value="acidPPc"/>
    <property type="match status" value="1"/>
</dbReference>
<reference evidence="4" key="1">
    <citation type="journal article" date="2019" name="Int. J. Syst. Evol. Microbiol.">
        <title>The Global Catalogue of Microorganisms (GCM) 10K type strain sequencing project: providing services to taxonomists for standard genome sequencing and annotation.</title>
        <authorList>
            <consortium name="The Broad Institute Genomics Platform"/>
            <consortium name="The Broad Institute Genome Sequencing Center for Infectious Disease"/>
            <person name="Wu L."/>
            <person name="Ma J."/>
        </authorList>
    </citation>
    <scope>NUCLEOTIDE SEQUENCE [LARGE SCALE GENOMIC DNA]</scope>
    <source>
        <strain evidence="4">CGMCC 1.12286</strain>
    </source>
</reference>
<comment type="caution">
    <text evidence="3">The sequence shown here is derived from an EMBL/GenBank/DDBJ whole genome shotgun (WGS) entry which is preliminary data.</text>
</comment>
<dbReference type="EMBL" id="JBHUCX010000004">
    <property type="protein sequence ID" value="MFD1673446.1"/>
    <property type="molecule type" value="Genomic_DNA"/>
</dbReference>
<keyword evidence="1" id="KW-1133">Transmembrane helix</keyword>
<sequence>MGLMDSFWAICLHVDNWVTRQIERLWPKWTFVNVVMVVVAKYTPIAMLGLFVIAAADVIGGTSDERMTFFRAGSAIVAAVVIRLIHEPISRLLARPRPFDTEPFQPLLAHDPGDSFPSNHAGGAMALACGASGLSGYHTILLVMAICLCISRVYCGLHYMSDVVVGAAGGICVGLICANLAASLAWW</sequence>
<keyword evidence="1" id="KW-0472">Membrane</keyword>
<evidence type="ECO:0000313" key="4">
    <source>
        <dbReference type="Proteomes" id="UP001597079"/>
    </source>
</evidence>
<dbReference type="SUPFAM" id="SSF48317">
    <property type="entry name" value="Acid phosphatase/Vanadium-dependent haloperoxidase"/>
    <property type="match status" value="1"/>
</dbReference>
<evidence type="ECO:0000259" key="2">
    <source>
        <dbReference type="SMART" id="SM00014"/>
    </source>
</evidence>
<dbReference type="PANTHER" id="PTHR14969">
    <property type="entry name" value="SPHINGOSINE-1-PHOSPHATE PHOSPHOHYDROLASE"/>
    <property type="match status" value="1"/>
</dbReference>
<feature type="transmembrane region" description="Helical" evidence="1">
    <location>
        <begin position="34"/>
        <end position="56"/>
    </location>
</feature>
<keyword evidence="1" id="KW-0812">Transmembrane</keyword>
<dbReference type="Pfam" id="PF01569">
    <property type="entry name" value="PAP2"/>
    <property type="match status" value="1"/>
</dbReference>